<evidence type="ECO:0000313" key="1">
    <source>
        <dbReference type="EMBL" id="KAJ1946799.1"/>
    </source>
</evidence>
<comment type="caution">
    <text evidence="1">The sequence shown here is derived from an EMBL/GenBank/DDBJ whole genome shotgun (WGS) entry which is preliminary data.</text>
</comment>
<evidence type="ECO:0000313" key="2">
    <source>
        <dbReference type="Proteomes" id="UP001150603"/>
    </source>
</evidence>
<accession>A0ACC1JCW3</accession>
<sequence length="248" mass="25805">MGGSTASKGEYPFIVYLHNGAEKTFCGGSIIGQQWILTAAHCIKTATAKDLNVYVGQYNYNLDASKATKVTKVVVHPQYNDNSMVNDIAVLQLSSNITWSSSAQPINIDTASIGDGIQVTALGWGFTSPTGKSASKDLKEGKMTTLSVAQCGKKDTQFNGNNGKRICVSGDTGTDTCPGDSGGPLIRQVNGKNVLLGITSFGTAGPGNAITVNCGGSGMVSLFTHAYAFLSFIQTNTKSIDSSGKVIG</sequence>
<dbReference type="EMBL" id="JANBPW010000993">
    <property type="protein sequence ID" value="KAJ1946799.1"/>
    <property type="molecule type" value="Genomic_DNA"/>
</dbReference>
<protein>
    <submittedName>
        <fullName evidence="1">Uncharacterized protein</fullName>
    </submittedName>
</protein>
<gene>
    <name evidence="1" type="ORF">FBU59_001955</name>
</gene>
<proteinExistence type="predicted"/>
<reference evidence="1" key="1">
    <citation type="submission" date="2022-07" db="EMBL/GenBank/DDBJ databases">
        <title>Phylogenomic reconstructions and comparative analyses of Kickxellomycotina fungi.</title>
        <authorList>
            <person name="Reynolds N.K."/>
            <person name="Stajich J.E."/>
            <person name="Barry K."/>
            <person name="Grigoriev I.V."/>
            <person name="Crous P."/>
            <person name="Smith M.E."/>
        </authorList>
    </citation>
    <scope>NUCLEOTIDE SEQUENCE</scope>
    <source>
        <strain evidence="1">NRRL 5244</strain>
    </source>
</reference>
<dbReference type="Proteomes" id="UP001150603">
    <property type="component" value="Unassembled WGS sequence"/>
</dbReference>
<name>A0ACC1JCW3_9FUNG</name>
<keyword evidence="2" id="KW-1185">Reference proteome</keyword>
<organism evidence="1 2">
    <name type="scientific">Linderina macrospora</name>
    <dbReference type="NCBI Taxonomy" id="4868"/>
    <lineage>
        <taxon>Eukaryota</taxon>
        <taxon>Fungi</taxon>
        <taxon>Fungi incertae sedis</taxon>
        <taxon>Zoopagomycota</taxon>
        <taxon>Kickxellomycotina</taxon>
        <taxon>Kickxellomycetes</taxon>
        <taxon>Kickxellales</taxon>
        <taxon>Kickxellaceae</taxon>
        <taxon>Linderina</taxon>
    </lineage>
</organism>